<evidence type="ECO:0000256" key="7">
    <source>
        <dbReference type="ARBA" id="ARBA00023136"/>
    </source>
</evidence>
<comment type="caution">
    <text evidence="10">The sequence shown here is derived from an EMBL/GenBank/DDBJ whole genome shotgun (WGS) entry which is preliminary data.</text>
</comment>
<evidence type="ECO:0000313" key="11">
    <source>
        <dbReference type="Proteomes" id="UP001189429"/>
    </source>
</evidence>
<dbReference type="Pfam" id="PF25539">
    <property type="entry name" value="Bestrophin_2"/>
    <property type="match status" value="1"/>
</dbReference>
<feature type="region of interest" description="Disordered" evidence="8">
    <location>
        <begin position="19"/>
        <end position="44"/>
    </location>
</feature>
<dbReference type="InterPro" id="IPR044669">
    <property type="entry name" value="YneE/VCCN1/2-like"/>
</dbReference>
<evidence type="ECO:0000256" key="8">
    <source>
        <dbReference type="SAM" id="MobiDB-lite"/>
    </source>
</evidence>
<evidence type="ECO:0000256" key="9">
    <source>
        <dbReference type="SAM" id="Phobius"/>
    </source>
</evidence>
<protein>
    <submittedName>
        <fullName evidence="10">Uncharacterized protein</fullName>
    </submittedName>
</protein>
<keyword evidence="3" id="KW-1003">Cell membrane</keyword>
<gene>
    <name evidence="10" type="ORF">PCOR1329_LOCUS57351</name>
</gene>
<feature type="transmembrane region" description="Helical" evidence="9">
    <location>
        <begin position="110"/>
        <end position="131"/>
    </location>
</feature>
<evidence type="ECO:0000256" key="3">
    <source>
        <dbReference type="ARBA" id="ARBA00022475"/>
    </source>
</evidence>
<dbReference type="EMBL" id="CAUYUJ010017082">
    <property type="protein sequence ID" value="CAK0871545.1"/>
    <property type="molecule type" value="Genomic_DNA"/>
</dbReference>
<dbReference type="PANTHER" id="PTHR33281:SF19">
    <property type="entry name" value="VOLTAGE-DEPENDENT ANION CHANNEL-FORMING PROTEIN YNEE"/>
    <property type="match status" value="1"/>
</dbReference>
<evidence type="ECO:0000256" key="2">
    <source>
        <dbReference type="ARBA" id="ARBA00022448"/>
    </source>
</evidence>
<feature type="compositionally biased region" description="Basic and acidic residues" evidence="8">
    <location>
        <begin position="34"/>
        <end position="44"/>
    </location>
</feature>
<evidence type="ECO:0000313" key="10">
    <source>
        <dbReference type="EMBL" id="CAK0871545.1"/>
    </source>
</evidence>
<accession>A0ABN9VEV4</accession>
<dbReference type="PANTHER" id="PTHR33281">
    <property type="entry name" value="UPF0187 PROTEIN YNEE"/>
    <property type="match status" value="1"/>
</dbReference>
<keyword evidence="2" id="KW-0813">Transport</keyword>
<feature type="compositionally biased region" description="Pro residues" evidence="8">
    <location>
        <begin position="23"/>
        <end position="32"/>
    </location>
</feature>
<keyword evidence="6" id="KW-0406">Ion transport</keyword>
<evidence type="ECO:0000256" key="6">
    <source>
        <dbReference type="ARBA" id="ARBA00023065"/>
    </source>
</evidence>
<comment type="subcellular location">
    <subcellularLocation>
        <location evidence="1">Cell membrane</location>
        <topology evidence="1">Multi-pass membrane protein</topology>
    </subcellularLocation>
</comment>
<name>A0ABN9VEV4_9DINO</name>
<keyword evidence="4 9" id="KW-0812">Transmembrane</keyword>
<organism evidence="10 11">
    <name type="scientific">Prorocentrum cordatum</name>
    <dbReference type="NCBI Taxonomy" id="2364126"/>
    <lineage>
        <taxon>Eukaryota</taxon>
        <taxon>Sar</taxon>
        <taxon>Alveolata</taxon>
        <taxon>Dinophyceae</taxon>
        <taxon>Prorocentrales</taxon>
        <taxon>Prorocentraceae</taxon>
        <taxon>Prorocentrum</taxon>
    </lineage>
</organism>
<sequence length="203" mass="22994">MARVCQGLRLRVSYEGAFAAPARPGPRPPPFRRGPREQPADARGPRVPLRACEAHRAAVPQRGRSGLRFLAAQEKVLYTQMPYAYITHVHTAIFVYCMPIPFFLVKDNGWYTVLFVMFYCDVVIGLENLAVEIENPFGTDANDLPMDAYCCQITRDICDIVKRRQVRTAEAGDEARQFEGVLKYDDEDEVEVEDEEGDDDSDD</sequence>
<feature type="transmembrane region" description="Helical" evidence="9">
    <location>
        <begin position="83"/>
        <end position="104"/>
    </location>
</feature>
<keyword evidence="11" id="KW-1185">Reference proteome</keyword>
<proteinExistence type="predicted"/>
<dbReference type="Proteomes" id="UP001189429">
    <property type="component" value="Unassembled WGS sequence"/>
</dbReference>
<reference evidence="10" key="1">
    <citation type="submission" date="2023-10" db="EMBL/GenBank/DDBJ databases">
        <authorList>
            <person name="Chen Y."/>
            <person name="Shah S."/>
            <person name="Dougan E. K."/>
            <person name="Thang M."/>
            <person name="Chan C."/>
        </authorList>
    </citation>
    <scope>NUCLEOTIDE SEQUENCE [LARGE SCALE GENOMIC DNA]</scope>
</reference>
<keyword evidence="5 9" id="KW-1133">Transmembrane helix</keyword>
<evidence type="ECO:0000256" key="4">
    <source>
        <dbReference type="ARBA" id="ARBA00022692"/>
    </source>
</evidence>
<keyword evidence="7 9" id="KW-0472">Membrane</keyword>
<evidence type="ECO:0000256" key="5">
    <source>
        <dbReference type="ARBA" id="ARBA00022989"/>
    </source>
</evidence>
<evidence type="ECO:0000256" key="1">
    <source>
        <dbReference type="ARBA" id="ARBA00004651"/>
    </source>
</evidence>